<dbReference type="InterPro" id="IPR023210">
    <property type="entry name" value="NADP_OxRdtase_dom"/>
</dbReference>
<dbReference type="Proteomes" id="UP001153737">
    <property type="component" value="Chromosome 7"/>
</dbReference>
<dbReference type="Pfam" id="PF00248">
    <property type="entry name" value="Aldo_ket_red"/>
    <property type="match status" value="1"/>
</dbReference>
<organism evidence="8 9">
    <name type="scientific">Phaedon cochleariae</name>
    <name type="common">Mustard beetle</name>
    <dbReference type="NCBI Taxonomy" id="80249"/>
    <lineage>
        <taxon>Eukaryota</taxon>
        <taxon>Metazoa</taxon>
        <taxon>Ecdysozoa</taxon>
        <taxon>Arthropoda</taxon>
        <taxon>Hexapoda</taxon>
        <taxon>Insecta</taxon>
        <taxon>Pterygota</taxon>
        <taxon>Neoptera</taxon>
        <taxon>Endopterygota</taxon>
        <taxon>Coleoptera</taxon>
        <taxon>Polyphaga</taxon>
        <taxon>Cucujiformia</taxon>
        <taxon>Chrysomeloidea</taxon>
        <taxon>Chrysomelidae</taxon>
        <taxon>Chrysomelinae</taxon>
        <taxon>Chrysomelini</taxon>
        <taxon>Phaedon</taxon>
    </lineage>
</organism>
<evidence type="ECO:0000256" key="5">
    <source>
        <dbReference type="PIRSR" id="PIRSR000097-2"/>
    </source>
</evidence>
<dbReference type="GO" id="GO:0016491">
    <property type="term" value="F:oxidoreductase activity"/>
    <property type="evidence" value="ECO:0007669"/>
    <property type="project" value="UniProtKB-KW"/>
</dbReference>
<keyword evidence="3" id="KW-0560">Oxidoreductase</keyword>
<keyword evidence="9" id="KW-1185">Reference proteome</keyword>
<accession>A0A9P0DTV5</accession>
<dbReference type="FunFam" id="3.20.20.100:FF:000006">
    <property type="entry name" value="Aldo-keto reductase family 1 member A1"/>
    <property type="match status" value="1"/>
</dbReference>
<dbReference type="PRINTS" id="PR00069">
    <property type="entry name" value="ALDKETRDTASE"/>
</dbReference>
<dbReference type="InterPro" id="IPR018170">
    <property type="entry name" value="Aldo/ket_reductase_CS"/>
</dbReference>
<reference evidence="8" key="2">
    <citation type="submission" date="2022-10" db="EMBL/GenBank/DDBJ databases">
        <authorList>
            <consortium name="ENA_rothamsted_submissions"/>
            <consortium name="culmorum"/>
            <person name="King R."/>
        </authorList>
    </citation>
    <scope>NUCLEOTIDE SEQUENCE</scope>
</reference>
<proteinExistence type="inferred from homology"/>
<evidence type="ECO:0000313" key="8">
    <source>
        <dbReference type="EMBL" id="CAH1175842.1"/>
    </source>
</evidence>
<evidence type="ECO:0000259" key="7">
    <source>
        <dbReference type="Pfam" id="PF00248"/>
    </source>
</evidence>
<evidence type="ECO:0000256" key="4">
    <source>
        <dbReference type="PIRSR" id="PIRSR000097-1"/>
    </source>
</evidence>
<evidence type="ECO:0000313" key="9">
    <source>
        <dbReference type="Proteomes" id="UP001153737"/>
    </source>
</evidence>
<comment type="similarity">
    <text evidence="1">Belongs to the aldo/keto reductase family.</text>
</comment>
<dbReference type="PROSITE" id="PS00798">
    <property type="entry name" value="ALDOKETO_REDUCTASE_1"/>
    <property type="match status" value="1"/>
</dbReference>
<dbReference type="PIRSF" id="PIRSF000097">
    <property type="entry name" value="AKR"/>
    <property type="match status" value="1"/>
</dbReference>
<dbReference type="Gene3D" id="3.20.20.100">
    <property type="entry name" value="NADP-dependent oxidoreductase domain"/>
    <property type="match status" value="1"/>
</dbReference>
<feature type="site" description="Lowers pKa of active site Tyr" evidence="6">
    <location>
        <position position="79"/>
    </location>
</feature>
<protein>
    <recommendedName>
        <fullName evidence="7">NADP-dependent oxidoreductase domain-containing protein</fullName>
    </recommendedName>
</protein>
<dbReference type="PROSITE" id="PS00062">
    <property type="entry name" value="ALDOKETO_REDUCTASE_2"/>
    <property type="match status" value="1"/>
</dbReference>
<dbReference type="InterPro" id="IPR036812">
    <property type="entry name" value="NAD(P)_OxRdtase_dom_sf"/>
</dbReference>
<dbReference type="SUPFAM" id="SSF51430">
    <property type="entry name" value="NAD(P)-linked oxidoreductase"/>
    <property type="match status" value="1"/>
</dbReference>
<keyword evidence="2" id="KW-0521">NADP</keyword>
<dbReference type="InterPro" id="IPR020471">
    <property type="entry name" value="AKR"/>
</dbReference>
<feature type="active site" description="Proton donor" evidence="4">
    <location>
        <position position="50"/>
    </location>
</feature>
<dbReference type="PANTHER" id="PTHR11732">
    <property type="entry name" value="ALDO/KETO REDUCTASE"/>
    <property type="match status" value="1"/>
</dbReference>
<dbReference type="AlphaFoldDB" id="A0A9P0DTV5"/>
<feature type="binding site" evidence="5">
    <location>
        <position position="112"/>
    </location>
    <ligand>
        <name>substrate</name>
    </ligand>
</feature>
<gene>
    <name evidence="8" type="ORF">PHAECO_LOCUS10654</name>
</gene>
<dbReference type="EMBL" id="OU896713">
    <property type="protein sequence ID" value="CAH1175842.1"/>
    <property type="molecule type" value="Genomic_DNA"/>
</dbReference>
<sequence length="317" mass="36350">MVVPNISLNNEEVCPALALGTWLSKPGEVEEAVKYAIDIGYRHIDCAWLYGNEKEIGNAIRAKLADETVHRNELFITTKLWNTFHEEEEVVEACKRSLKNFGLCYVDLYLVHWPCAQKNLGKVDFNLPFKDAVNIPYDFVKTWRGMERCVELKLAKSIGLSNFNSKQVQRILDNCKIKPVMNQIEVNPYFNNKQLIKFCKERQLAIQGYSPLGSPARPWIKPGDPVVDLKTPEVEGIGKKYGKTGPQVILRYVYQLGVIPIPKSSNFERLKQNIDIFDFELSEEDMAVMDSLNINVRACHAEELKDSPDYPFKENEF</sequence>
<evidence type="ECO:0000256" key="3">
    <source>
        <dbReference type="ARBA" id="ARBA00023002"/>
    </source>
</evidence>
<dbReference type="PROSITE" id="PS00063">
    <property type="entry name" value="ALDOKETO_REDUCTASE_3"/>
    <property type="match status" value="1"/>
</dbReference>
<dbReference type="OrthoDB" id="416253at2759"/>
<evidence type="ECO:0000256" key="1">
    <source>
        <dbReference type="ARBA" id="ARBA00007905"/>
    </source>
</evidence>
<evidence type="ECO:0000256" key="6">
    <source>
        <dbReference type="PIRSR" id="PIRSR000097-3"/>
    </source>
</evidence>
<evidence type="ECO:0000256" key="2">
    <source>
        <dbReference type="ARBA" id="ARBA00022857"/>
    </source>
</evidence>
<reference evidence="8" key="1">
    <citation type="submission" date="2022-01" db="EMBL/GenBank/DDBJ databases">
        <authorList>
            <person name="King R."/>
        </authorList>
    </citation>
    <scope>NUCLEOTIDE SEQUENCE</scope>
</reference>
<name>A0A9P0DTV5_PHACE</name>
<feature type="domain" description="NADP-dependent oxidoreductase" evidence="7">
    <location>
        <begin position="17"/>
        <end position="293"/>
    </location>
</feature>